<dbReference type="SUPFAM" id="SSF141868">
    <property type="entry name" value="EAL domain-like"/>
    <property type="match status" value="1"/>
</dbReference>
<organism evidence="4 5">
    <name type="scientific">Rhodoferax lithotrophicus</name>
    <dbReference type="NCBI Taxonomy" id="2798804"/>
    <lineage>
        <taxon>Bacteria</taxon>
        <taxon>Pseudomonadati</taxon>
        <taxon>Pseudomonadota</taxon>
        <taxon>Betaproteobacteria</taxon>
        <taxon>Burkholderiales</taxon>
        <taxon>Comamonadaceae</taxon>
        <taxon>Rhodoferax</taxon>
    </lineage>
</organism>
<dbReference type="Pfam" id="PF00072">
    <property type="entry name" value="Response_reg"/>
    <property type="match status" value="1"/>
</dbReference>
<evidence type="ECO:0000313" key="4">
    <source>
        <dbReference type="EMBL" id="BCO26435.1"/>
    </source>
</evidence>
<sequence length="410" mass="46164">MVDPFNPSILVLDDDPFMLKLMERHLALFGLTSVVSHSSGVSALATMDATPQGLDLIMLDLNMPEMDGIEFVRHLVERRFTGSLILISGENERMLQSAKALVQAHHIKLLGQLHKPVDRDELKTILSQWQTSGTSAIHVSNKKYDALALSAAILKNQLVNHYQPKVLLATGRMVGVETLVRWQHPEDGMVYPDQFIEVAESEGLIDDLTHWVLHEALQQTREWHLMGLPIKVAVNLSMNNLATPAFADLVSQAVASAGLKPSDIVLEITESQLKADMRVPLEILTRLRLKRFRLSIDDFGTGYSSLVQLRDIPFEELKIDKSFVHGSHANATLEAIFDGNMRMARQLEMDVVAEGVEDRDDWNFLRGRQCDLAQGYFIARPMPGHQIPDWEKSWNLRILEESLTTKPIAR</sequence>
<dbReference type="SMART" id="SM00052">
    <property type="entry name" value="EAL"/>
    <property type="match status" value="1"/>
</dbReference>
<evidence type="ECO:0000256" key="1">
    <source>
        <dbReference type="PROSITE-ProRule" id="PRU00169"/>
    </source>
</evidence>
<keyword evidence="5" id="KW-1185">Reference proteome</keyword>
<dbReference type="CDD" id="cd01948">
    <property type="entry name" value="EAL"/>
    <property type="match status" value="1"/>
</dbReference>
<dbReference type="PROSITE" id="PS50110">
    <property type="entry name" value="RESPONSE_REGULATORY"/>
    <property type="match status" value="1"/>
</dbReference>
<reference evidence="4 5" key="1">
    <citation type="journal article" date="2021" name="Microbiol. Spectr.">
        <title>A Single Bacterium Capable of Oxidation and Reduction of Iron at Circumneutral pH.</title>
        <authorList>
            <person name="Kato S."/>
            <person name="Ohkuma M."/>
        </authorList>
    </citation>
    <scope>NUCLEOTIDE SEQUENCE [LARGE SCALE GENOMIC DNA]</scope>
    <source>
        <strain evidence="4 5">MIZ03</strain>
    </source>
</reference>
<dbReference type="RefSeq" id="WP_223909882.1">
    <property type="nucleotide sequence ID" value="NZ_AP024238.1"/>
</dbReference>
<dbReference type="InterPro" id="IPR001633">
    <property type="entry name" value="EAL_dom"/>
</dbReference>
<gene>
    <name evidence="4" type="ORF">MIZ03_1317</name>
</gene>
<feature type="domain" description="Response regulatory" evidence="2">
    <location>
        <begin position="8"/>
        <end position="130"/>
    </location>
</feature>
<dbReference type="Gene3D" id="3.40.50.2300">
    <property type="match status" value="1"/>
</dbReference>
<dbReference type="InterPro" id="IPR035919">
    <property type="entry name" value="EAL_sf"/>
</dbReference>
<dbReference type="PANTHER" id="PTHR33121">
    <property type="entry name" value="CYCLIC DI-GMP PHOSPHODIESTERASE PDEF"/>
    <property type="match status" value="1"/>
</dbReference>
<evidence type="ECO:0000259" key="3">
    <source>
        <dbReference type="PROSITE" id="PS50883"/>
    </source>
</evidence>
<dbReference type="SMART" id="SM00448">
    <property type="entry name" value="REC"/>
    <property type="match status" value="1"/>
</dbReference>
<dbReference type="PROSITE" id="PS50883">
    <property type="entry name" value="EAL"/>
    <property type="match status" value="1"/>
</dbReference>
<evidence type="ECO:0000313" key="5">
    <source>
        <dbReference type="Proteomes" id="UP000824366"/>
    </source>
</evidence>
<dbReference type="InterPro" id="IPR011006">
    <property type="entry name" value="CheY-like_superfamily"/>
</dbReference>
<dbReference type="InterPro" id="IPR050706">
    <property type="entry name" value="Cyclic-di-GMP_PDE-like"/>
</dbReference>
<dbReference type="EMBL" id="AP024238">
    <property type="protein sequence ID" value="BCO26435.1"/>
    <property type="molecule type" value="Genomic_DNA"/>
</dbReference>
<accession>A0ABM7MJH9</accession>
<dbReference type="Gene3D" id="3.20.20.450">
    <property type="entry name" value="EAL domain"/>
    <property type="match status" value="1"/>
</dbReference>
<dbReference type="Proteomes" id="UP000824366">
    <property type="component" value="Chromosome"/>
</dbReference>
<keyword evidence="1" id="KW-0597">Phosphoprotein</keyword>
<dbReference type="Pfam" id="PF00563">
    <property type="entry name" value="EAL"/>
    <property type="match status" value="1"/>
</dbReference>
<dbReference type="PANTHER" id="PTHR33121:SF79">
    <property type="entry name" value="CYCLIC DI-GMP PHOSPHODIESTERASE PDED-RELATED"/>
    <property type="match status" value="1"/>
</dbReference>
<protein>
    <submittedName>
        <fullName evidence="4">Regulator of RpoS</fullName>
    </submittedName>
</protein>
<feature type="modified residue" description="4-aspartylphosphate" evidence="1">
    <location>
        <position position="60"/>
    </location>
</feature>
<dbReference type="SUPFAM" id="SSF52172">
    <property type="entry name" value="CheY-like"/>
    <property type="match status" value="1"/>
</dbReference>
<dbReference type="InterPro" id="IPR001789">
    <property type="entry name" value="Sig_transdc_resp-reg_receiver"/>
</dbReference>
<proteinExistence type="predicted"/>
<evidence type="ECO:0000259" key="2">
    <source>
        <dbReference type="PROSITE" id="PS50110"/>
    </source>
</evidence>
<feature type="domain" description="EAL" evidence="3">
    <location>
        <begin position="142"/>
        <end position="395"/>
    </location>
</feature>
<name>A0ABM7MJH9_9BURK</name>